<comment type="caution">
    <text evidence="3">The sequence shown here is derived from an EMBL/GenBank/DDBJ whole genome shotgun (WGS) entry which is preliminary data.</text>
</comment>
<feature type="domain" description="Cobalamin synthesis G N-terminal" evidence="2">
    <location>
        <begin position="43"/>
        <end position="114"/>
    </location>
</feature>
<feature type="domain" description="CobE/GbiG C-terminal" evidence="1">
    <location>
        <begin position="180"/>
        <end position="294"/>
    </location>
</feature>
<dbReference type="AlphaFoldDB" id="A0A811T7B9"/>
<protein>
    <recommendedName>
        <fullName evidence="5">Cobalamin biosynthesis protein CbiG</fullName>
    </recommendedName>
</protein>
<dbReference type="InterPro" id="IPR038029">
    <property type="entry name" value="GbiG_N_sf"/>
</dbReference>
<gene>
    <name evidence="3" type="ORF">DIAAKJNI_00103</name>
</gene>
<sequence length="295" mass="31424">MMTDKNIAIIAFKRDEVKARRLQRDLGADLLFYDEGVFEKALSYSAVVAMMAVGIAVRSVAPFLKDKWSDTPLVVVDSNLTFAVSLVGGHHGANELALKLGELGLVSVITTATDAHQRPSVEGITKQLGAGVVNRQSTKSVNLALLKEDIPVVYLSGPKVVLVDDNVSVVEKKDLRGKFIVGIGAHRNINSDKVITSIMMAIESAGVSIDDVSFFATAELKKGEQGIIGAAEHFAKPLVYVSHDIINTMNPPSASKASRLGLVGVCEPAALAVAHKKTIVLPKQIYGDVTIAIAK</sequence>
<dbReference type="Pfam" id="PF01890">
    <property type="entry name" value="CbiG_C"/>
    <property type="match status" value="1"/>
</dbReference>
<dbReference type="Gene3D" id="3.40.50.11220">
    <property type="match status" value="1"/>
</dbReference>
<dbReference type="GO" id="GO:0009236">
    <property type="term" value="P:cobalamin biosynthetic process"/>
    <property type="evidence" value="ECO:0007669"/>
    <property type="project" value="InterPro"/>
</dbReference>
<dbReference type="Proteomes" id="UP000639006">
    <property type="component" value="Unassembled WGS sequence"/>
</dbReference>
<organism evidence="3 4">
    <name type="scientific">Candidatus Argoarchaeum ethanivorans</name>
    <dbReference type="NCBI Taxonomy" id="2608793"/>
    <lineage>
        <taxon>Archaea</taxon>
        <taxon>Methanobacteriati</taxon>
        <taxon>Methanobacteriota</taxon>
        <taxon>Stenosarchaea group</taxon>
        <taxon>Methanomicrobia</taxon>
        <taxon>Methanosarcinales</taxon>
        <taxon>Methanosarcinales incertae sedis</taxon>
        <taxon>GOM Arc I cluster</taxon>
        <taxon>Candidatus Argoarchaeum</taxon>
    </lineage>
</organism>
<proteinExistence type="predicted"/>
<accession>A0A811T7B9</accession>
<evidence type="ECO:0000259" key="1">
    <source>
        <dbReference type="Pfam" id="PF01890"/>
    </source>
</evidence>
<dbReference type="EMBL" id="CAJHIQ010000004">
    <property type="protein sequence ID" value="CAD6491493.1"/>
    <property type="molecule type" value="Genomic_DNA"/>
</dbReference>
<evidence type="ECO:0000313" key="4">
    <source>
        <dbReference type="Proteomes" id="UP000639006"/>
    </source>
</evidence>
<evidence type="ECO:0000313" key="3">
    <source>
        <dbReference type="EMBL" id="CAD6491493.1"/>
    </source>
</evidence>
<dbReference type="InterPro" id="IPR052553">
    <property type="entry name" value="CbiG_hydrolase"/>
</dbReference>
<dbReference type="InterPro" id="IPR036518">
    <property type="entry name" value="CobE/GbiG_C_sf"/>
</dbReference>
<evidence type="ECO:0008006" key="5">
    <source>
        <dbReference type="Google" id="ProtNLM"/>
    </source>
</evidence>
<reference evidence="3" key="1">
    <citation type="submission" date="2020-10" db="EMBL/GenBank/DDBJ databases">
        <authorList>
            <person name="Hahn C.J."/>
            <person name="Laso-Perez R."/>
            <person name="Vulcano F."/>
            <person name="Vaziourakis K.-M."/>
            <person name="Stokke R."/>
            <person name="Steen I.H."/>
            <person name="Teske A."/>
            <person name="Boetius A."/>
            <person name="Liebeke M."/>
            <person name="Amann R."/>
            <person name="Knittel K."/>
        </authorList>
    </citation>
    <scope>NUCLEOTIDE SEQUENCE</scope>
    <source>
        <strain evidence="3">Gfbio:e3339647-f889-4370-9287-4fb5cb688e4c:AG392M11_GoMArc1</strain>
    </source>
</reference>
<evidence type="ECO:0000259" key="2">
    <source>
        <dbReference type="Pfam" id="PF11760"/>
    </source>
</evidence>
<dbReference type="SUPFAM" id="SSF159672">
    <property type="entry name" value="CbiG N-terminal domain-like"/>
    <property type="match status" value="1"/>
</dbReference>
<dbReference type="InterPro" id="IPR021744">
    <property type="entry name" value="CbiG_N"/>
</dbReference>
<dbReference type="NCBIfam" id="NF004465">
    <property type="entry name" value="PRK05788.1-3"/>
    <property type="match status" value="1"/>
</dbReference>
<dbReference type="Pfam" id="PF11760">
    <property type="entry name" value="CbiG_N"/>
    <property type="match status" value="1"/>
</dbReference>
<dbReference type="PANTHER" id="PTHR37477">
    <property type="entry name" value="COBALT-PRECORRIN-5A HYDROLASE"/>
    <property type="match status" value="1"/>
</dbReference>
<dbReference type="PANTHER" id="PTHR37477:SF1">
    <property type="entry name" value="COBALT-PRECORRIN-5A HYDROLASE"/>
    <property type="match status" value="1"/>
</dbReference>
<dbReference type="InterPro" id="IPR002750">
    <property type="entry name" value="CobE/GbiG_C"/>
</dbReference>
<dbReference type="SUPFAM" id="SSF159664">
    <property type="entry name" value="CobE/GbiG C-terminal domain-like"/>
    <property type="match status" value="1"/>
</dbReference>
<name>A0A811T7B9_9EURY</name>
<dbReference type="Gene3D" id="3.30.420.180">
    <property type="entry name" value="CobE/GbiG C-terminal domain"/>
    <property type="match status" value="1"/>
</dbReference>